<dbReference type="InterPro" id="IPR052201">
    <property type="entry name" value="LRR-containing_regulator"/>
</dbReference>
<evidence type="ECO:0000256" key="1">
    <source>
        <dbReference type="ARBA" id="ARBA00022737"/>
    </source>
</evidence>
<sequence length="744" mass="82969">MDSLTDALRRCQDSEALLTEPRVAMDSNGCGEPPPPEKAAHFYVDDRVQYVREFLASKGVDFDRPCSYDNDGDCWLSGALPPWNKILSAVCLELIELRPATLCLRSIDMDSKGNTSVEALNYGAYLFTWLPKQHACVQSICLVESLLFKKPAFALKLALGSSTRLRHLTLKGGYSTPFSERDLSDGMAALKTLETFEFLKLDITSRDLAHDIAALLRENGRHLVKVRFERNDLSQRSTAVILKAVLKCQGLSELSFDHNHLNKGNIEALAAVVRSLRNLKKLTLRYSISEGGPFGPIAKALESNTSIEELSLKACEIQFELLFEALRTNTILKVLDLDSCTMTYSDVRHLANALTFNKGLRTVLLPHCSLENEGIVELANAMAKNDTLEKLDLFYNRCGARAVMAFCRSLTENCILRSVRFGLTAVSDQERRELSHQLSKQECYGRIVLPWVDSDLVPLTIALTADAQSLRELDLSDLGDFSSSLLCSLFDALASNTTVRVLKLEARHYDCRLGEALRNALISNQSIKSLELELGMNSFQGSFICDVCKALLVNATVVKLTIIAIEIGLRPSKLFAQMLRQNRALTSITLYSRHFEAKRVEMISRGLVDNNIVTSFVSKSLPRNRATLRIREAIGRNVGLLNRAARFVMQTTLTKRSAQAFETLRVAPSFVLQLSEVTGKSEQEAQAAIEAADRYIRSHYLYLTGVVKFSVKCHPSTQTQVDALNDYCWEAIAQFLTVSDVHDE</sequence>
<dbReference type="InterPro" id="IPR032675">
    <property type="entry name" value="LRR_dom_sf"/>
</dbReference>
<dbReference type="SMART" id="SM00368">
    <property type="entry name" value="LRR_RI"/>
    <property type="match status" value="4"/>
</dbReference>
<dbReference type="EMBL" id="GEDV01005963">
    <property type="protein sequence ID" value="JAP82594.1"/>
    <property type="molecule type" value="Transcribed_RNA"/>
</dbReference>
<dbReference type="PANTHER" id="PTHR24111:SF0">
    <property type="entry name" value="LEUCINE-RICH REPEAT-CONTAINING PROTEIN"/>
    <property type="match status" value="1"/>
</dbReference>
<dbReference type="PANTHER" id="PTHR24111">
    <property type="entry name" value="LEUCINE-RICH REPEAT-CONTAINING PROTEIN 34"/>
    <property type="match status" value="1"/>
</dbReference>
<dbReference type="SUPFAM" id="SSF52047">
    <property type="entry name" value="RNI-like"/>
    <property type="match status" value="2"/>
</dbReference>
<dbReference type="Gene3D" id="3.80.10.10">
    <property type="entry name" value="Ribonuclease Inhibitor"/>
    <property type="match status" value="3"/>
</dbReference>
<accession>A0A131YTQ5</accession>
<reference evidence="2" key="1">
    <citation type="journal article" date="2016" name="Ticks Tick Borne Dis.">
        <title>De novo assembly and annotation of the salivary gland transcriptome of Rhipicephalus appendiculatus male and female ticks during blood feeding.</title>
        <authorList>
            <person name="de Castro M.H."/>
            <person name="de Klerk D."/>
            <person name="Pienaar R."/>
            <person name="Latif A.A."/>
            <person name="Rees D.J."/>
            <person name="Mans B.J."/>
        </authorList>
    </citation>
    <scope>NUCLEOTIDE SEQUENCE</scope>
    <source>
        <tissue evidence="2">Salivary glands</tissue>
    </source>
</reference>
<evidence type="ECO:0000313" key="2">
    <source>
        <dbReference type="EMBL" id="JAP82594.1"/>
    </source>
</evidence>
<proteinExistence type="predicted"/>
<name>A0A131YTQ5_RHIAP</name>
<dbReference type="AlphaFoldDB" id="A0A131YTQ5"/>
<organism evidence="2">
    <name type="scientific">Rhipicephalus appendiculatus</name>
    <name type="common">Brown ear tick</name>
    <dbReference type="NCBI Taxonomy" id="34631"/>
    <lineage>
        <taxon>Eukaryota</taxon>
        <taxon>Metazoa</taxon>
        <taxon>Ecdysozoa</taxon>
        <taxon>Arthropoda</taxon>
        <taxon>Chelicerata</taxon>
        <taxon>Arachnida</taxon>
        <taxon>Acari</taxon>
        <taxon>Parasitiformes</taxon>
        <taxon>Ixodida</taxon>
        <taxon>Ixodoidea</taxon>
        <taxon>Ixodidae</taxon>
        <taxon>Rhipicephalinae</taxon>
        <taxon>Rhipicephalus</taxon>
        <taxon>Rhipicephalus</taxon>
    </lineage>
</organism>
<protein>
    <submittedName>
        <fullName evidence="2">Protein nlrc3</fullName>
    </submittedName>
</protein>
<keyword evidence="1" id="KW-0677">Repeat</keyword>